<gene>
    <name evidence="3" type="ORF">ACFQ11_06720</name>
</gene>
<evidence type="ECO:0000313" key="3">
    <source>
        <dbReference type="EMBL" id="MFD0900080.1"/>
    </source>
</evidence>
<dbReference type="Proteomes" id="UP001596972">
    <property type="component" value="Unassembled WGS sequence"/>
</dbReference>
<dbReference type="Pfam" id="PF01451">
    <property type="entry name" value="LMWPc"/>
    <property type="match status" value="1"/>
</dbReference>
<dbReference type="InterPro" id="IPR036196">
    <property type="entry name" value="Ptyr_pPase_sf"/>
</dbReference>
<organism evidence="3 4">
    <name type="scientific">Actinomadura sediminis</name>
    <dbReference type="NCBI Taxonomy" id="1038904"/>
    <lineage>
        <taxon>Bacteria</taxon>
        <taxon>Bacillati</taxon>
        <taxon>Actinomycetota</taxon>
        <taxon>Actinomycetes</taxon>
        <taxon>Streptosporangiales</taxon>
        <taxon>Thermomonosporaceae</taxon>
        <taxon>Actinomadura</taxon>
    </lineage>
</organism>
<dbReference type="PANTHER" id="PTHR43428">
    <property type="entry name" value="ARSENATE REDUCTASE"/>
    <property type="match status" value="1"/>
</dbReference>
<dbReference type="Pfam" id="PF21234">
    <property type="entry name" value="Phosphatase-like_N"/>
    <property type="match status" value="1"/>
</dbReference>
<proteinExistence type="predicted"/>
<dbReference type="InterPro" id="IPR023485">
    <property type="entry name" value="Ptyr_pPase"/>
</dbReference>
<name>A0ABW3EK17_9ACTN</name>
<dbReference type="InterPro" id="IPR048716">
    <property type="entry name" value="Phosphatase-like_N"/>
</dbReference>
<keyword evidence="1" id="KW-0059">Arsenical resistance</keyword>
<comment type="caution">
    <text evidence="3">The sequence shown here is derived from an EMBL/GenBank/DDBJ whole genome shotgun (WGS) entry which is preliminary data.</text>
</comment>
<dbReference type="SMART" id="SM00226">
    <property type="entry name" value="LMWPc"/>
    <property type="match status" value="1"/>
</dbReference>
<dbReference type="NCBIfam" id="NF046112">
    <property type="entry name" value="MSMEG_6209_Nter"/>
    <property type="match status" value="1"/>
</dbReference>
<dbReference type="RefSeq" id="WP_378297004.1">
    <property type="nucleotide sequence ID" value="NZ_JBHTJA010000008.1"/>
</dbReference>
<dbReference type="EMBL" id="JBHTJA010000008">
    <property type="protein sequence ID" value="MFD0900080.1"/>
    <property type="molecule type" value="Genomic_DNA"/>
</dbReference>
<feature type="domain" description="Phosphotyrosine protein phosphatase I" evidence="2">
    <location>
        <begin position="78"/>
        <end position="203"/>
    </location>
</feature>
<dbReference type="PANTHER" id="PTHR43428:SF1">
    <property type="entry name" value="ARSENATE REDUCTASE"/>
    <property type="match status" value="1"/>
</dbReference>
<dbReference type="SUPFAM" id="SSF52788">
    <property type="entry name" value="Phosphotyrosine protein phosphatases I"/>
    <property type="match status" value="1"/>
</dbReference>
<protein>
    <submittedName>
        <fullName evidence="3">Three-helix bundle dimerization domain-containing protein</fullName>
    </submittedName>
</protein>
<dbReference type="Gene3D" id="1.10.8.1060">
    <property type="entry name" value="Corynebacterium glutamicum thioredoxin-dependent arsenate reductase, N-terminal domain"/>
    <property type="match status" value="1"/>
</dbReference>
<dbReference type="Gene3D" id="3.40.50.2300">
    <property type="match status" value="1"/>
</dbReference>
<evidence type="ECO:0000259" key="2">
    <source>
        <dbReference type="SMART" id="SM00226"/>
    </source>
</evidence>
<keyword evidence="4" id="KW-1185">Reference proteome</keyword>
<reference evidence="4" key="1">
    <citation type="journal article" date="2019" name="Int. J. Syst. Evol. Microbiol.">
        <title>The Global Catalogue of Microorganisms (GCM) 10K type strain sequencing project: providing services to taxonomists for standard genome sequencing and annotation.</title>
        <authorList>
            <consortium name="The Broad Institute Genomics Platform"/>
            <consortium name="The Broad Institute Genome Sequencing Center for Infectious Disease"/>
            <person name="Wu L."/>
            <person name="Ma J."/>
        </authorList>
    </citation>
    <scope>NUCLEOTIDE SEQUENCE [LARGE SCALE GENOMIC DNA]</scope>
    <source>
        <strain evidence="4">JCM 31202</strain>
    </source>
</reference>
<sequence>MNRTGERAVFERIAVRLAARFHGLASAETIGRLVADSYERLRATSRVDAHLVVLAERFAAERLTALAQAEGRRGKPVPEALFVCSGNAGRSQMAAALAAVRGAGRLHARSAGTAPAAELELVIVEAMAEIGVDLSPEFPKPLTDELVAAADLVVTLGCGGACPVLPGIRYLDWTVPDPAGRPLTEVRRIRDELDLLVTDLLTTIQYKENA</sequence>
<evidence type="ECO:0000256" key="1">
    <source>
        <dbReference type="ARBA" id="ARBA00022849"/>
    </source>
</evidence>
<accession>A0ABW3EK17</accession>
<evidence type="ECO:0000313" key="4">
    <source>
        <dbReference type="Proteomes" id="UP001596972"/>
    </source>
</evidence>